<dbReference type="Pfam" id="PF13475">
    <property type="entry name" value="DUF4116"/>
    <property type="match status" value="1"/>
</dbReference>
<comment type="caution">
    <text evidence="2">The sequence shown here is derived from an EMBL/GenBank/DDBJ whole genome shotgun (WGS) entry which is preliminary data.</text>
</comment>
<dbReference type="PATRIC" id="fig|28087.4.peg.206"/>
<dbReference type="EMBL" id="LNYV01000003">
    <property type="protein sequence ID" value="KTD60084.1"/>
    <property type="molecule type" value="Genomic_DNA"/>
</dbReference>
<feature type="domain" description="DUF4116" evidence="1">
    <location>
        <begin position="106"/>
        <end position="155"/>
    </location>
</feature>
<dbReference type="OrthoDB" id="5652459at2"/>
<name>A0A0W0YTD7_9GAMM</name>
<accession>A0A0W0YTD7</accession>
<reference evidence="2 3" key="1">
    <citation type="submission" date="2015-11" db="EMBL/GenBank/DDBJ databases">
        <title>Genomic analysis of 38 Legionella species identifies large and diverse effector repertoires.</title>
        <authorList>
            <person name="Burstein D."/>
            <person name="Amaro F."/>
            <person name="Zusman T."/>
            <person name="Lifshitz Z."/>
            <person name="Cohen O."/>
            <person name="Gilbert J.A."/>
            <person name="Pupko T."/>
            <person name="Shuman H.A."/>
            <person name="Segal G."/>
        </authorList>
    </citation>
    <scope>NUCLEOTIDE SEQUENCE [LARGE SCALE GENOMIC DNA]</scope>
    <source>
        <strain evidence="2 3">Mt.St.Helens-4</strain>
    </source>
</reference>
<dbReference type="RefSeq" id="WP_027270049.1">
    <property type="nucleotide sequence ID" value="NZ_CAAAJE010000005.1"/>
</dbReference>
<dbReference type="eggNOG" id="ENOG5030JSD">
    <property type="taxonomic scope" value="Bacteria"/>
</dbReference>
<gene>
    <name evidence="2" type="ORF">Lsai_0194</name>
</gene>
<evidence type="ECO:0000313" key="2">
    <source>
        <dbReference type="EMBL" id="KTD60084.1"/>
    </source>
</evidence>
<sequence length="257" mass="29522">MNNATIEKILNHRLIDLDLPSLPAKNNHHGWETLYRLYFPEMPEENTNFYDAFSKAYVQIFRDGLGSLPMLQHRSEAVKSDKQIVYHVVSFRGNELKWAAYSLQNDKKTVLAAVEGDCNALEFASPLMQDDDEVVFKAIENKRGWAIKHASPRLKENNDMRQSAVEEYGLALEHIPSKHRDLNLSLRALRSNFFASLYCTENVKKTPEYQQVQKLTDYQERNQLITFFLSKGSATKNARKTIATEVPNESIETPGLK</sequence>
<protein>
    <recommendedName>
        <fullName evidence="1">DUF4116 domain-containing protein</fullName>
    </recommendedName>
</protein>
<organism evidence="2 3">
    <name type="scientific">Legionella sainthelensi</name>
    <dbReference type="NCBI Taxonomy" id="28087"/>
    <lineage>
        <taxon>Bacteria</taxon>
        <taxon>Pseudomonadati</taxon>
        <taxon>Pseudomonadota</taxon>
        <taxon>Gammaproteobacteria</taxon>
        <taxon>Legionellales</taxon>
        <taxon>Legionellaceae</taxon>
        <taxon>Legionella</taxon>
    </lineage>
</organism>
<dbReference type="STRING" id="28087.Lsai_0194"/>
<dbReference type="InterPro" id="IPR025197">
    <property type="entry name" value="DUF4116"/>
</dbReference>
<proteinExistence type="predicted"/>
<evidence type="ECO:0000313" key="3">
    <source>
        <dbReference type="Proteomes" id="UP000054621"/>
    </source>
</evidence>
<dbReference type="Proteomes" id="UP000054621">
    <property type="component" value="Unassembled WGS sequence"/>
</dbReference>
<evidence type="ECO:0000259" key="1">
    <source>
        <dbReference type="Pfam" id="PF13475"/>
    </source>
</evidence>
<dbReference type="AlphaFoldDB" id="A0A0W0YTD7"/>